<gene>
    <name evidence="10" type="ORF">Tfer_0725</name>
</gene>
<evidence type="ECO:0000256" key="7">
    <source>
        <dbReference type="ARBA" id="ARBA00023004"/>
    </source>
</evidence>
<feature type="signal peptide" evidence="8">
    <location>
        <begin position="1"/>
        <end position="29"/>
    </location>
</feature>
<keyword evidence="4" id="KW-0479">Metal-binding</keyword>
<proteinExistence type="predicted"/>
<feature type="domain" description="NapC/NirT cytochrome c N-terminal" evidence="9">
    <location>
        <begin position="12"/>
        <end position="95"/>
    </location>
</feature>
<keyword evidence="11" id="KW-1185">Reference proteome</keyword>
<protein>
    <submittedName>
        <fullName evidence="10">NapC/NirT cytochrome c domain-containing protein</fullName>
    </submittedName>
</protein>
<dbReference type="RefSeq" id="WP_052216909.1">
    <property type="nucleotide sequence ID" value="NZ_LGTE01000003.1"/>
</dbReference>
<accession>A0A0L6W5A5</accession>
<evidence type="ECO:0000259" key="9">
    <source>
        <dbReference type="Pfam" id="PF03264"/>
    </source>
</evidence>
<keyword evidence="3" id="KW-0349">Heme</keyword>
<dbReference type="PANTHER" id="PTHR35038">
    <property type="entry name" value="DISSIMILATORY SULFITE REDUCTASE SIRA"/>
    <property type="match status" value="1"/>
</dbReference>
<keyword evidence="7" id="KW-0408">Iron</keyword>
<sequence length="392" mass="43947" precursor="true">MGFNIKTFHKLIKVLLVLLFLLGTAAAIASRAWTANIPSKMCGACHMMKPEYYTWLASSHAKVNCISCHIPPGPGPFIKANITGVKHFFKMATKSYVAPIIKLGPMSDAACERCHNMENRIVTTSEDLIIPHGKHKKQKVNCSKCHQGITHGNIAKRKITYEGDYQRWNATLGQSLMKNNAEYVRPDMDLCMRCHQLRKVTVACDACHKNGMKPADHLKGNFRNGGHGKIAAGDLGYCDSCHSYMSEKKIETLKEPEKYLQYLGGDKNQNNSLSVITYSRENTWCKACHQKRPPSHNEAMFIEKHGQMAQKDKQRCYTCHDNQGPQGPKGQGGPNTVANISCNECHPSIHRSKKFYHPFELPPNGKVDESCYTCHSQESCGRCHGKIQKRAN</sequence>
<keyword evidence="6" id="KW-0249">Electron transport</keyword>
<evidence type="ECO:0000256" key="4">
    <source>
        <dbReference type="ARBA" id="ARBA00022723"/>
    </source>
</evidence>
<dbReference type="InterPro" id="IPR051829">
    <property type="entry name" value="Multiheme_Cytochr_ET"/>
</dbReference>
<dbReference type="AlphaFoldDB" id="A0A0L6W5A5"/>
<evidence type="ECO:0000256" key="5">
    <source>
        <dbReference type="ARBA" id="ARBA00022729"/>
    </source>
</evidence>
<comment type="caution">
    <text evidence="10">The sequence shown here is derived from an EMBL/GenBank/DDBJ whole genome shotgun (WGS) entry which is preliminary data.</text>
</comment>
<keyword evidence="2" id="KW-0813">Transport</keyword>
<evidence type="ECO:0000256" key="1">
    <source>
        <dbReference type="ARBA" id="ARBA00004196"/>
    </source>
</evidence>
<dbReference type="InterPro" id="IPR038266">
    <property type="entry name" value="NapC/NirT_cytc_sf"/>
</dbReference>
<dbReference type="Gene3D" id="1.10.3820.10">
    <property type="entry name" value="Di-heme elbow motif domain"/>
    <property type="match status" value="1"/>
</dbReference>
<feature type="chain" id="PRO_5039003542" evidence="8">
    <location>
        <begin position="30"/>
        <end position="392"/>
    </location>
</feature>
<organism evidence="10 11">
    <name type="scientific">Thermincola ferriacetica</name>
    <dbReference type="NCBI Taxonomy" id="281456"/>
    <lineage>
        <taxon>Bacteria</taxon>
        <taxon>Bacillati</taxon>
        <taxon>Bacillota</taxon>
        <taxon>Clostridia</taxon>
        <taxon>Eubacteriales</taxon>
        <taxon>Thermincolaceae</taxon>
        <taxon>Thermincola</taxon>
    </lineage>
</organism>
<keyword evidence="5 8" id="KW-0732">Signal</keyword>
<dbReference type="Proteomes" id="UP000037175">
    <property type="component" value="Unassembled WGS sequence"/>
</dbReference>
<evidence type="ECO:0000256" key="2">
    <source>
        <dbReference type="ARBA" id="ARBA00022448"/>
    </source>
</evidence>
<evidence type="ECO:0000256" key="3">
    <source>
        <dbReference type="ARBA" id="ARBA00022617"/>
    </source>
</evidence>
<evidence type="ECO:0000256" key="8">
    <source>
        <dbReference type="SAM" id="SignalP"/>
    </source>
</evidence>
<dbReference type="EMBL" id="LGTE01000003">
    <property type="protein sequence ID" value="KNZ70543.1"/>
    <property type="molecule type" value="Genomic_DNA"/>
</dbReference>
<reference evidence="11" key="1">
    <citation type="submission" date="2015-07" db="EMBL/GenBank/DDBJ databases">
        <title>Complete Genome of Thermincola ferriacetica strain Z-0001T.</title>
        <authorList>
            <person name="Lusk B."/>
            <person name="Badalamenti J.P."/>
            <person name="Parameswaran P."/>
            <person name="Bond D.R."/>
            <person name="Torres C.I."/>
        </authorList>
    </citation>
    <scope>NUCLEOTIDE SEQUENCE [LARGE SCALE GENOMIC DNA]</scope>
    <source>
        <strain evidence="11">Z-0001</strain>
    </source>
</reference>
<dbReference type="GO" id="GO:0046872">
    <property type="term" value="F:metal ion binding"/>
    <property type="evidence" value="ECO:0007669"/>
    <property type="project" value="UniProtKB-KW"/>
</dbReference>
<evidence type="ECO:0000256" key="6">
    <source>
        <dbReference type="ARBA" id="ARBA00022982"/>
    </source>
</evidence>
<evidence type="ECO:0000313" key="10">
    <source>
        <dbReference type="EMBL" id="KNZ70543.1"/>
    </source>
</evidence>
<dbReference type="Pfam" id="PF03264">
    <property type="entry name" value="Cytochrom_NNT"/>
    <property type="match status" value="1"/>
</dbReference>
<dbReference type="GO" id="GO:0030313">
    <property type="term" value="C:cell envelope"/>
    <property type="evidence" value="ECO:0007669"/>
    <property type="project" value="UniProtKB-SubCell"/>
</dbReference>
<comment type="subcellular location">
    <subcellularLocation>
        <location evidence="1">Cell envelope</location>
    </subcellularLocation>
</comment>
<dbReference type="InterPro" id="IPR005126">
    <property type="entry name" value="NapC/NirT_cyt_c_N"/>
</dbReference>
<dbReference type="SUPFAM" id="SSF48695">
    <property type="entry name" value="Multiheme cytochromes"/>
    <property type="match status" value="1"/>
</dbReference>
<dbReference type="Gene3D" id="1.10.1130.10">
    <property type="entry name" value="Flavocytochrome C3, Chain A"/>
    <property type="match status" value="1"/>
</dbReference>
<evidence type="ECO:0000313" key="11">
    <source>
        <dbReference type="Proteomes" id="UP000037175"/>
    </source>
</evidence>
<name>A0A0L6W5A5_9FIRM</name>
<dbReference type="InterPro" id="IPR036280">
    <property type="entry name" value="Multihaem_cyt_sf"/>
</dbReference>